<dbReference type="EMBL" id="HBIH01035386">
    <property type="protein sequence ID" value="CAE0333457.1"/>
    <property type="molecule type" value="Transcribed_RNA"/>
</dbReference>
<proteinExistence type="predicted"/>
<reference evidence="1" key="1">
    <citation type="submission" date="2021-01" db="EMBL/GenBank/DDBJ databases">
        <authorList>
            <person name="Corre E."/>
            <person name="Pelletier E."/>
            <person name="Niang G."/>
            <person name="Scheremetjew M."/>
            <person name="Finn R."/>
            <person name="Kale V."/>
            <person name="Holt S."/>
            <person name="Cochrane G."/>
            <person name="Meng A."/>
            <person name="Brown T."/>
            <person name="Cohen L."/>
        </authorList>
    </citation>
    <scope>NUCLEOTIDE SEQUENCE</scope>
    <source>
        <strain evidence="1">S3</strain>
    </source>
</reference>
<name>A0A7S3IUS4_9SPIT</name>
<protein>
    <submittedName>
        <fullName evidence="1">Uncharacterized protein</fullName>
    </submittedName>
</protein>
<sequence length="156" mass="17933">MKGYQFMMLQQKISMEKMEDPKAQKKEKKQFSRSELIEAFKMSQELQMSQMDEMLKNPDALRDAQNGDNEEAQKKMMHKLLLQQCKSTDTMFQKTNIELEELDDEIKNQKLQDDPEFRQIMQEYVGKMQQKAIQAQMMAGGGGMGGMGGPGMGGMM</sequence>
<dbReference type="AlphaFoldDB" id="A0A7S3IUS4"/>
<gene>
    <name evidence="1" type="ORF">SINC0208_LOCUS14095</name>
</gene>
<evidence type="ECO:0000313" key="1">
    <source>
        <dbReference type="EMBL" id="CAE0333457.1"/>
    </source>
</evidence>
<accession>A0A7S3IUS4</accession>
<organism evidence="1">
    <name type="scientific">Strombidium inclinatum</name>
    <dbReference type="NCBI Taxonomy" id="197538"/>
    <lineage>
        <taxon>Eukaryota</taxon>
        <taxon>Sar</taxon>
        <taxon>Alveolata</taxon>
        <taxon>Ciliophora</taxon>
        <taxon>Intramacronucleata</taxon>
        <taxon>Spirotrichea</taxon>
        <taxon>Oligotrichia</taxon>
        <taxon>Strombidiidae</taxon>
        <taxon>Strombidium</taxon>
    </lineage>
</organism>